<dbReference type="InterPro" id="IPR002762">
    <property type="entry name" value="CbiX-like"/>
</dbReference>
<dbReference type="PANTHER" id="PTHR33542:SF3">
    <property type="entry name" value="SIROHYDROCHLORIN FERROCHELATASE, CHLOROPLASTIC"/>
    <property type="match status" value="1"/>
</dbReference>
<dbReference type="Gene3D" id="3.40.50.1400">
    <property type="match status" value="1"/>
</dbReference>
<evidence type="ECO:0000313" key="3">
    <source>
        <dbReference type="EMBL" id="MCR6544798.1"/>
    </source>
</evidence>
<keyword evidence="1" id="KW-0479">Metal-binding</keyword>
<dbReference type="Proteomes" id="UP001524944">
    <property type="component" value="Unassembled WGS sequence"/>
</dbReference>
<dbReference type="PANTHER" id="PTHR33542">
    <property type="entry name" value="SIROHYDROCHLORIN FERROCHELATASE, CHLOROPLASTIC"/>
    <property type="match status" value="1"/>
</dbReference>
<keyword evidence="4" id="KW-1185">Reference proteome</keyword>
<dbReference type="InterPro" id="IPR050963">
    <property type="entry name" value="Sirohydro_Cobaltochel/CbiX"/>
</dbReference>
<accession>A0ABT1Y1Q6</accession>
<evidence type="ECO:0000313" key="4">
    <source>
        <dbReference type="Proteomes" id="UP001524944"/>
    </source>
</evidence>
<sequence>MNKALIIISHGSRSQDAVNAFNQIVELVRAKGGFDQVAGAAMEHNEPTIPQAIAQVTETGVQEIIFAPYFLYEGIHIKEDIPHMLNEIAPDYPDVTFKLAKPLGPESVLADILFERALAVK</sequence>
<organism evidence="3 4">
    <name type="scientific">Dehalobacterium formicoaceticum</name>
    <dbReference type="NCBI Taxonomy" id="51515"/>
    <lineage>
        <taxon>Bacteria</taxon>
        <taxon>Bacillati</taxon>
        <taxon>Bacillota</taxon>
        <taxon>Clostridia</taxon>
        <taxon>Eubacteriales</taxon>
        <taxon>Peptococcaceae</taxon>
        <taxon>Dehalobacterium</taxon>
    </lineage>
</organism>
<dbReference type="CDD" id="cd03416">
    <property type="entry name" value="CbiX_SirB_N"/>
    <property type="match status" value="1"/>
</dbReference>
<evidence type="ECO:0000256" key="2">
    <source>
        <dbReference type="ARBA" id="ARBA00023239"/>
    </source>
</evidence>
<dbReference type="Pfam" id="PF01903">
    <property type="entry name" value="CbiX"/>
    <property type="match status" value="1"/>
</dbReference>
<evidence type="ECO:0000256" key="1">
    <source>
        <dbReference type="ARBA" id="ARBA00022723"/>
    </source>
</evidence>
<keyword evidence="2" id="KW-0456">Lyase</keyword>
<name>A0ABT1Y1Q6_9FIRM</name>
<protein>
    <submittedName>
        <fullName evidence="3">CbiX/SirB N-terminal domain-containing protein</fullName>
    </submittedName>
</protein>
<gene>
    <name evidence="3" type="ORF">NVS47_04585</name>
</gene>
<proteinExistence type="predicted"/>
<dbReference type="SUPFAM" id="SSF53800">
    <property type="entry name" value="Chelatase"/>
    <property type="match status" value="1"/>
</dbReference>
<reference evidence="3 4" key="1">
    <citation type="submission" date="2022-08" db="EMBL/GenBank/DDBJ databases">
        <title>Proteogenomics of the novel Dehalobacterium formicoaceticum strain EZ94 highlights a key role of methyltransferases during anaerobic dichloromethane degradation.</title>
        <authorList>
            <person name="Wasmund K."/>
        </authorList>
    </citation>
    <scope>NUCLEOTIDE SEQUENCE [LARGE SCALE GENOMIC DNA]</scope>
    <source>
        <strain evidence="3 4">EZ94</strain>
    </source>
</reference>
<dbReference type="EMBL" id="JANPWE010000002">
    <property type="protein sequence ID" value="MCR6544798.1"/>
    <property type="molecule type" value="Genomic_DNA"/>
</dbReference>
<dbReference type="RefSeq" id="WP_089612360.1">
    <property type="nucleotide sequence ID" value="NZ_CP022121.1"/>
</dbReference>
<comment type="caution">
    <text evidence="3">The sequence shown here is derived from an EMBL/GenBank/DDBJ whole genome shotgun (WGS) entry which is preliminary data.</text>
</comment>